<dbReference type="PANTHER" id="PTHR22953:SF153">
    <property type="entry name" value="PURPLE ACID PHOSPHATASE"/>
    <property type="match status" value="1"/>
</dbReference>
<dbReference type="InterPro" id="IPR029052">
    <property type="entry name" value="Metallo-depent_PP-like"/>
</dbReference>
<feature type="domain" description="Carbohydrate-binding" evidence="4">
    <location>
        <begin position="578"/>
        <end position="713"/>
    </location>
</feature>
<dbReference type="InterPro" id="IPR039331">
    <property type="entry name" value="PAPs-like"/>
</dbReference>
<evidence type="ECO:0000256" key="2">
    <source>
        <dbReference type="SAM" id="SignalP"/>
    </source>
</evidence>
<dbReference type="Proteomes" id="UP000663929">
    <property type="component" value="Chromosome"/>
</dbReference>
<evidence type="ECO:0000313" key="6">
    <source>
        <dbReference type="EMBL" id="QTD51980.1"/>
    </source>
</evidence>
<reference evidence="6" key="1">
    <citation type="submission" date="2021-03" db="EMBL/GenBank/DDBJ databases">
        <title>Acanthopleuribacteraceae sp. M133.</title>
        <authorList>
            <person name="Wang G."/>
        </authorList>
    </citation>
    <scope>NUCLEOTIDE SEQUENCE</scope>
    <source>
        <strain evidence="6">M133</strain>
    </source>
</reference>
<feature type="signal peptide" evidence="2">
    <location>
        <begin position="1"/>
        <end position="28"/>
    </location>
</feature>
<dbReference type="SUPFAM" id="SSF56300">
    <property type="entry name" value="Metallo-dependent phosphatases"/>
    <property type="match status" value="1"/>
</dbReference>
<dbReference type="GO" id="GO:0004553">
    <property type="term" value="F:hydrolase activity, hydrolyzing O-glycosyl compounds"/>
    <property type="evidence" value="ECO:0007669"/>
    <property type="project" value="InterPro"/>
</dbReference>
<dbReference type="InterPro" id="IPR015914">
    <property type="entry name" value="PAPs_N"/>
</dbReference>
<dbReference type="GO" id="GO:0030246">
    <property type="term" value="F:carbohydrate binding"/>
    <property type="evidence" value="ECO:0007669"/>
    <property type="project" value="InterPro"/>
</dbReference>
<keyword evidence="1 2" id="KW-0732">Signal</keyword>
<dbReference type="Gene3D" id="2.60.40.1190">
    <property type="match status" value="1"/>
</dbReference>
<dbReference type="PANTHER" id="PTHR22953">
    <property type="entry name" value="ACID PHOSPHATASE RELATED"/>
    <property type="match status" value="1"/>
</dbReference>
<evidence type="ECO:0000259" key="3">
    <source>
        <dbReference type="Pfam" id="PF00149"/>
    </source>
</evidence>
<dbReference type="InterPro" id="IPR008963">
    <property type="entry name" value="Purple_acid_Pase-like_N"/>
</dbReference>
<evidence type="ECO:0000259" key="5">
    <source>
        <dbReference type="Pfam" id="PF16656"/>
    </source>
</evidence>
<protein>
    <submittedName>
        <fullName evidence="6">Fibronectin type III domain-containing protein</fullName>
    </submittedName>
</protein>
<dbReference type="InterPro" id="IPR010502">
    <property type="entry name" value="Carb-bd_dom_fam9"/>
</dbReference>
<dbReference type="InterPro" id="IPR004843">
    <property type="entry name" value="Calcineurin-like_PHP"/>
</dbReference>
<proteinExistence type="predicted"/>
<dbReference type="GO" id="GO:0046872">
    <property type="term" value="F:metal ion binding"/>
    <property type="evidence" value="ECO:0007669"/>
    <property type="project" value="InterPro"/>
</dbReference>
<evidence type="ECO:0000259" key="4">
    <source>
        <dbReference type="Pfam" id="PF06452"/>
    </source>
</evidence>
<dbReference type="GO" id="GO:0003993">
    <property type="term" value="F:acid phosphatase activity"/>
    <property type="evidence" value="ECO:0007669"/>
    <property type="project" value="InterPro"/>
</dbReference>
<dbReference type="Gene3D" id="2.60.40.380">
    <property type="entry name" value="Purple acid phosphatase-like, N-terminal"/>
    <property type="match status" value="1"/>
</dbReference>
<dbReference type="AlphaFoldDB" id="A0A8A4TR06"/>
<feature type="chain" id="PRO_5035315438" evidence="2">
    <location>
        <begin position="29"/>
        <end position="739"/>
    </location>
</feature>
<dbReference type="GO" id="GO:0016052">
    <property type="term" value="P:carbohydrate catabolic process"/>
    <property type="evidence" value="ECO:0007669"/>
    <property type="project" value="InterPro"/>
</dbReference>
<gene>
    <name evidence="6" type="ORF">J3U87_05860</name>
</gene>
<organism evidence="6 7">
    <name type="scientific">Sulfidibacter corallicola</name>
    <dbReference type="NCBI Taxonomy" id="2818388"/>
    <lineage>
        <taxon>Bacteria</taxon>
        <taxon>Pseudomonadati</taxon>
        <taxon>Acidobacteriota</taxon>
        <taxon>Holophagae</taxon>
        <taxon>Acanthopleuribacterales</taxon>
        <taxon>Acanthopleuribacteraceae</taxon>
        <taxon>Sulfidibacter</taxon>
    </lineage>
</organism>
<dbReference type="Pfam" id="PF16656">
    <property type="entry name" value="Pur_ac_phosph_N"/>
    <property type="match status" value="1"/>
</dbReference>
<dbReference type="Pfam" id="PF00149">
    <property type="entry name" value="Metallophos"/>
    <property type="match status" value="1"/>
</dbReference>
<dbReference type="KEGG" id="scor:J3U87_05860"/>
<dbReference type="RefSeq" id="WP_237382091.1">
    <property type="nucleotide sequence ID" value="NZ_CP071793.1"/>
</dbReference>
<accession>A0A8A4TR06</accession>
<dbReference type="Gene3D" id="3.60.21.10">
    <property type="match status" value="1"/>
</dbReference>
<dbReference type="SUPFAM" id="SSF49363">
    <property type="entry name" value="Purple acid phosphatase, N-terminal domain"/>
    <property type="match status" value="1"/>
</dbReference>
<sequence length="739" mass="84193">MLQLSKKALVLRSFFLTVFGLFSTAALASPRFVYLTYEGDTGTSITVNFHMFGDTSKGRVFFDTESRQGNAKQYRYRARGTQHVVPRLNDGRRVHWIRLDQLKPGQTYYFIAGTERSGYSKEMKFRTIPHGKQPLRFVSGGDFGIKPVVGELLRHAAAREPHFSLLGGDIAYANGNLINAELWDRWLALYTENMVTPQGFMIPMVLAIGNHEVNGSYGQQAEDAPFFFNYFAQNGKVSYFRRQFGSDTVVYALDSGHTQSHGGKQAKWIEKQLSADQEKYAHRFALYHVPLYPSHRDYDTRYSRYGRKHWEPLFAKYQLTAAFENHDHTFKRSKLLANGKVVENGVLYLGDGAWGRGDRGIDLVQRWYLDKASSTRHFWLVDVEDGKRTYRAIDKHGKVFDVYPGSTDEADKADQYFDTFEQAFNFDEFPVTVTPLLVEGAKFTGSKVYVSVTNREQLPAAAKLSFAVPPVFKLPQTEFEYALKPGETQTFEVQLGAEKPVDPRSNTSALLKYDLGFVSKGRSYQNRGEVRLALEAMRRAPRRKVTVDGDLGEWDANGFETHSSKGVGAMGEEDSESWKGADDASYKFAVSHDVSRVYLAVEVRDDRLLHAPLTEPWQQDAIVIWVDSFPGEGDDDPNFAIYPIDSKKGSSYVEIDDAPEGIVSATQVFDGGYRTEISIPMDHFRMRLEEVDHDKLEFVRFNFLLSDLDSKKREPRYHLWRPAWETNGDFKWSGAFKLD</sequence>
<feature type="domain" description="Calcineurin-like phosphoesterase" evidence="3">
    <location>
        <begin position="149"/>
        <end position="329"/>
    </location>
</feature>
<name>A0A8A4TR06_SULCO</name>
<evidence type="ECO:0000256" key="1">
    <source>
        <dbReference type="ARBA" id="ARBA00022729"/>
    </source>
</evidence>
<dbReference type="EMBL" id="CP071793">
    <property type="protein sequence ID" value="QTD51980.1"/>
    <property type="molecule type" value="Genomic_DNA"/>
</dbReference>
<evidence type="ECO:0000313" key="7">
    <source>
        <dbReference type="Proteomes" id="UP000663929"/>
    </source>
</evidence>
<dbReference type="SUPFAM" id="SSF49344">
    <property type="entry name" value="CBD9-like"/>
    <property type="match status" value="1"/>
</dbReference>
<dbReference type="Pfam" id="PF06452">
    <property type="entry name" value="CBM9_1"/>
    <property type="match status" value="1"/>
</dbReference>
<feature type="domain" description="Purple acid phosphatase N-terminal" evidence="5">
    <location>
        <begin position="30"/>
        <end position="127"/>
    </location>
</feature>
<keyword evidence="7" id="KW-1185">Reference proteome</keyword>